<keyword evidence="2" id="KW-1133">Transmembrane helix</keyword>
<accession>A0A1Y1I6R0</accession>
<reference evidence="3 4" key="1">
    <citation type="journal article" date="2014" name="Nat. Commun.">
        <title>Klebsormidium flaccidum genome reveals primary factors for plant terrestrial adaptation.</title>
        <authorList>
            <person name="Hori K."/>
            <person name="Maruyama F."/>
            <person name="Fujisawa T."/>
            <person name="Togashi T."/>
            <person name="Yamamoto N."/>
            <person name="Seo M."/>
            <person name="Sato S."/>
            <person name="Yamada T."/>
            <person name="Mori H."/>
            <person name="Tajima N."/>
            <person name="Moriyama T."/>
            <person name="Ikeuchi M."/>
            <person name="Watanabe M."/>
            <person name="Wada H."/>
            <person name="Kobayashi K."/>
            <person name="Saito M."/>
            <person name="Masuda T."/>
            <person name="Sasaki-Sekimoto Y."/>
            <person name="Mashiguchi K."/>
            <person name="Awai K."/>
            <person name="Shimojima M."/>
            <person name="Masuda S."/>
            <person name="Iwai M."/>
            <person name="Nobusawa T."/>
            <person name="Narise T."/>
            <person name="Kondo S."/>
            <person name="Saito H."/>
            <person name="Sato R."/>
            <person name="Murakawa M."/>
            <person name="Ihara Y."/>
            <person name="Oshima-Yamada Y."/>
            <person name="Ohtaka K."/>
            <person name="Satoh M."/>
            <person name="Sonobe K."/>
            <person name="Ishii M."/>
            <person name="Ohtani R."/>
            <person name="Kanamori-Sato M."/>
            <person name="Honoki R."/>
            <person name="Miyazaki D."/>
            <person name="Mochizuki H."/>
            <person name="Umetsu J."/>
            <person name="Higashi K."/>
            <person name="Shibata D."/>
            <person name="Kamiya Y."/>
            <person name="Sato N."/>
            <person name="Nakamura Y."/>
            <person name="Tabata S."/>
            <person name="Ida S."/>
            <person name="Kurokawa K."/>
            <person name="Ohta H."/>
        </authorList>
    </citation>
    <scope>NUCLEOTIDE SEQUENCE [LARGE SCALE GENOMIC DNA]</scope>
    <source>
        <strain evidence="3 4">NIES-2285</strain>
    </source>
</reference>
<keyword evidence="2" id="KW-0812">Transmembrane</keyword>
<evidence type="ECO:0000256" key="2">
    <source>
        <dbReference type="SAM" id="Phobius"/>
    </source>
</evidence>
<sequence>MSIRVLAAPKAAALQSPLQSLICSEWRRPQASVPSNAGLRSTFKSTKRASHRSYNAANPVNALTKTAFYGKQPNIAWQSKSSSRIGRGGTGAIQASVLDGVHMEPGGLVVLEEETKLTQDEWEEAKNTVRAKKATERWIEQMIFNCRFFTLAGVAGSLLGSFLCFLKGSYYVFRALQGYIALIMIAHDKGQVVMKLIEALDTYLVGTVMLIFGMGLYELFVMKLEGPGEVEHHNSSFFGLFRLEERPTWLAINGLDDLKTKLGHVIVMILLVGMFEKSKKVHPQNSTDLFLTAGSVLMCAGSLYLLNLLKH</sequence>
<feature type="transmembrane region" description="Helical" evidence="2">
    <location>
        <begin position="199"/>
        <end position="217"/>
    </location>
</feature>
<keyword evidence="4" id="KW-1185">Reference proteome</keyword>
<feature type="compositionally biased region" description="Polar residues" evidence="1">
    <location>
        <begin position="32"/>
        <end position="44"/>
    </location>
</feature>
<gene>
    <name evidence="3" type="ORF">KFL_003010060</name>
</gene>
<keyword evidence="2" id="KW-0472">Membrane</keyword>
<dbReference type="InterPro" id="IPR005134">
    <property type="entry name" value="UPF0114"/>
</dbReference>
<feature type="transmembrane region" description="Helical" evidence="2">
    <location>
        <begin position="142"/>
        <end position="163"/>
    </location>
</feature>
<evidence type="ECO:0000313" key="4">
    <source>
        <dbReference type="Proteomes" id="UP000054558"/>
    </source>
</evidence>
<feature type="transmembrane region" description="Helical" evidence="2">
    <location>
        <begin position="169"/>
        <end position="187"/>
    </location>
</feature>
<name>A0A1Y1I6R0_KLENI</name>
<dbReference type="PANTHER" id="PTHR31721">
    <property type="entry name" value="OS06G0710300 PROTEIN"/>
    <property type="match status" value="1"/>
</dbReference>
<evidence type="ECO:0000313" key="3">
    <source>
        <dbReference type="EMBL" id="GAQ86630.1"/>
    </source>
</evidence>
<evidence type="ECO:0000256" key="1">
    <source>
        <dbReference type="SAM" id="MobiDB-lite"/>
    </source>
</evidence>
<dbReference type="Pfam" id="PF03350">
    <property type="entry name" value="UPF0114"/>
    <property type="match status" value="1"/>
</dbReference>
<organism evidence="3 4">
    <name type="scientific">Klebsormidium nitens</name>
    <name type="common">Green alga</name>
    <name type="synonym">Ulothrix nitens</name>
    <dbReference type="NCBI Taxonomy" id="105231"/>
    <lineage>
        <taxon>Eukaryota</taxon>
        <taxon>Viridiplantae</taxon>
        <taxon>Streptophyta</taxon>
        <taxon>Klebsormidiophyceae</taxon>
        <taxon>Klebsormidiales</taxon>
        <taxon>Klebsormidiaceae</taxon>
        <taxon>Klebsormidium</taxon>
    </lineage>
</organism>
<protein>
    <submittedName>
        <fullName evidence="3">Uncharacterized protein</fullName>
    </submittedName>
</protein>
<proteinExistence type="predicted"/>
<dbReference type="AlphaFoldDB" id="A0A1Y1I6R0"/>
<dbReference type="Proteomes" id="UP000054558">
    <property type="component" value="Unassembled WGS sequence"/>
</dbReference>
<dbReference type="OMA" id="QMFIERG"/>
<feature type="transmembrane region" description="Helical" evidence="2">
    <location>
        <begin position="287"/>
        <end position="306"/>
    </location>
</feature>
<feature type="region of interest" description="Disordered" evidence="1">
    <location>
        <begin position="32"/>
        <end position="51"/>
    </location>
</feature>
<dbReference type="GO" id="GO:0009941">
    <property type="term" value="C:chloroplast envelope"/>
    <property type="evidence" value="ECO:0000318"/>
    <property type="project" value="GO_Central"/>
</dbReference>
<dbReference type="PANTHER" id="PTHR31721:SF4">
    <property type="entry name" value="OS06G0710300 PROTEIN"/>
    <property type="match status" value="1"/>
</dbReference>
<dbReference type="OrthoDB" id="2020089at2759"/>
<dbReference type="EMBL" id="DF237250">
    <property type="protein sequence ID" value="GAQ86630.1"/>
    <property type="molecule type" value="Genomic_DNA"/>
</dbReference>